<feature type="region of interest" description="Disordered" evidence="2">
    <location>
        <begin position="1"/>
        <end position="21"/>
    </location>
</feature>
<dbReference type="Proteomes" id="UP000783686">
    <property type="component" value="Unassembled WGS sequence"/>
</dbReference>
<feature type="coiled-coil region" evidence="1">
    <location>
        <begin position="62"/>
        <end position="99"/>
    </location>
</feature>
<evidence type="ECO:0000259" key="3">
    <source>
        <dbReference type="Pfam" id="PF10312"/>
    </source>
</evidence>
<dbReference type="AlphaFoldDB" id="A0A811K2H0"/>
<evidence type="ECO:0000313" key="5">
    <source>
        <dbReference type="Proteomes" id="UP000614601"/>
    </source>
</evidence>
<feature type="compositionally biased region" description="Basic and acidic residues" evidence="2">
    <location>
        <begin position="1"/>
        <end position="14"/>
    </location>
</feature>
<dbReference type="EMBL" id="CAJFDH010000002">
    <property type="protein sequence ID" value="CAD5209676.1"/>
    <property type="molecule type" value="Genomic_DNA"/>
</dbReference>
<organism evidence="4 5">
    <name type="scientific">Bursaphelenchus okinawaensis</name>
    <dbReference type="NCBI Taxonomy" id="465554"/>
    <lineage>
        <taxon>Eukaryota</taxon>
        <taxon>Metazoa</taxon>
        <taxon>Ecdysozoa</taxon>
        <taxon>Nematoda</taxon>
        <taxon>Chromadorea</taxon>
        <taxon>Rhabditida</taxon>
        <taxon>Tylenchina</taxon>
        <taxon>Tylenchomorpha</taxon>
        <taxon>Aphelenchoidea</taxon>
        <taxon>Aphelenchoididae</taxon>
        <taxon>Bursaphelenchus</taxon>
    </lineage>
</organism>
<feature type="domain" description="Splicing factor cactin central" evidence="3">
    <location>
        <begin position="98"/>
        <end position="236"/>
    </location>
</feature>
<dbReference type="GO" id="GO:0005681">
    <property type="term" value="C:spliceosomal complex"/>
    <property type="evidence" value="ECO:0007669"/>
    <property type="project" value="TreeGrafter"/>
</dbReference>
<gene>
    <name evidence="4" type="ORF">BOKJ2_LOCUS2806</name>
</gene>
<evidence type="ECO:0000256" key="2">
    <source>
        <dbReference type="SAM" id="MobiDB-lite"/>
    </source>
</evidence>
<dbReference type="PANTHER" id="PTHR21737">
    <property type="entry name" value="POLYGLUTAMINE BINDING PROTEIN 1/MARVEL MEMBRANE-ASSOCIATING DOMAIN CONTAINING 3"/>
    <property type="match status" value="1"/>
</dbReference>
<dbReference type="GO" id="GO:0045292">
    <property type="term" value="P:mRNA cis splicing, via spliceosome"/>
    <property type="evidence" value="ECO:0007669"/>
    <property type="project" value="TreeGrafter"/>
</dbReference>
<dbReference type="InterPro" id="IPR018816">
    <property type="entry name" value="Cactin_central"/>
</dbReference>
<dbReference type="Proteomes" id="UP000614601">
    <property type="component" value="Unassembled WGS sequence"/>
</dbReference>
<evidence type="ECO:0000313" key="4">
    <source>
        <dbReference type="EMBL" id="CAD5209676.1"/>
    </source>
</evidence>
<sequence>MSRSYDKKKIKEEPCSSSSFSPAVLYTDLDNPFNDPNFSQPFVWGKKLAAEGKKNLSKKEIEKMHRNQIKKSVEEMEQLKQSRLTRQAARDDIEFLAREEERKKNSDFSEIERKFHLQQAPLRSQIRIKGNRAMPIDHLAVYISFGNDKKPKPFEELEDVELRDPNEYVKGLTEEQYEDLIADVKVYRLLDTEKKQKEFWDDVTTIATSELKKQRELRKNEAVHSAVQQDVIKTFK</sequence>
<keyword evidence="1" id="KW-0175">Coiled coil</keyword>
<dbReference type="GO" id="GO:0005737">
    <property type="term" value="C:cytoplasm"/>
    <property type="evidence" value="ECO:0007669"/>
    <property type="project" value="TreeGrafter"/>
</dbReference>
<dbReference type="EMBL" id="CAJFCW020000002">
    <property type="protein sequence ID" value="CAG9089837.1"/>
    <property type="molecule type" value="Genomic_DNA"/>
</dbReference>
<dbReference type="OrthoDB" id="265955at2759"/>
<comment type="caution">
    <text evidence="4">The sequence shown here is derived from an EMBL/GenBank/DDBJ whole genome shotgun (WGS) entry which is preliminary data.</text>
</comment>
<dbReference type="PANTHER" id="PTHR21737:SF4">
    <property type="entry name" value="SPLICING FACTOR CACTIN"/>
    <property type="match status" value="1"/>
</dbReference>
<reference evidence="4" key="1">
    <citation type="submission" date="2020-09" db="EMBL/GenBank/DDBJ databases">
        <authorList>
            <person name="Kikuchi T."/>
        </authorList>
    </citation>
    <scope>NUCLEOTIDE SEQUENCE</scope>
    <source>
        <strain evidence="4">SH1</strain>
    </source>
</reference>
<proteinExistence type="predicted"/>
<evidence type="ECO:0000256" key="1">
    <source>
        <dbReference type="SAM" id="Coils"/>
    </source>
</evidence>
<name>A0A811K2H0_9BILA</name>
<protein>
    <recommendedName>
        <fullName evidence="3">Splicing factor cactin central domain-containing protein</fullName>
    </recommendedName>
</protein>
<keyword evidence="5" id="KW-1185">Reference proteome</keyword>
<dbReference type="Pfam" id="PF10312">
    <property type="entry name" value="Cactin_mid"/>
    <property type="match status" value="1"/>
</dbReference>
<accession>A0A811K2H0</accession>